<dbReference type="Proteomes" id="UP001420932">
    <property type="component" value="Unassembled WGS sequence"/>
</dbReference>
<comment type="caution">
    <text evidence="1">The sequence shown here is derived from an EMBL/GenBank/DDBJ whole genome shotgun (WGS) entry which is preliminary data.</text>
</comment>
<proteinExistence type="predicted"/>
<organism evidence="1 2">
    <name type="scientific">Stephania yunnanensis</name>
    <dbReference type="NCBI Taxonomy" id="152371"/>
    <lineage>
        <taxon>Eukaryota</taxon>
        <taxon>Viridiplantae</taxon>
        <taxon>Streptophyta</taxon>
        <taxon>Embryophyta</taxon>
        <taxon>Tracheophyta</taxon>
        <taxon>Spermatophyta</taxon>
        <taxon>Magnoliopsida</taxon>
        <taxon>Ranunculales</taxon>
        <taxon>Menispermaceae</taxon>
        <taxon>Menispermoideae</taxon>
        <taxon>Cissampelideae</taxon>
        <taxon>Stephania</taxon>
    </lineage>
</organism>
<protein>
    <submittedName>
        <fullName evidence="1">Uncharacterized protein</fullName>
    </submittedName>
</protein>
<sequence length="92" mass="10833">MSKLPLTSTSPKCPFHFVVQHQVQRKEDHRRRKLQLYQKKEDCNTPFKVPISLTSTFVIFSLTRSRTPHGRFLLSNSRIYISFRILRVACIA</sequence>
<evidence type="ECO:0000313" key="2">
    <source>
        <dbReference type="Proteomes" id="UP001420932"/>
    </source>
</evidence>
<gene>
    <name evidence="1" type="ORF">Syun_030541</name>
</gene>
<dbReference type="AlphaFoldDB" id="A0AAP0HAK6"/>
<keyword evidence="2" id="KW-1185">Reference proteome</keyword>
<reference evidence="1 2" key="1">
    <citation type="submission" date="2024-01" db="EMBL/GenBank/DDBJ databases">
        <title>Genome assemblies of Stephania.</title>
        <authorList>
            <person name="Yang L."/>
        </authorList>
    </citation>
    <scope>NUCLEOTIDE SEQUENCE [LARGE SCALE GENOMIC DNA]</scope>
    <source>
        <strain evidence="1">YNDBR</strain>
        <tissue evidence="1">Leaf</tissue>
    </source>
</reference>
<name>A0AAP0HAK6_9MAGN</name>
<evidence type="ECO:0000313" key="1">
    <source>
        <dbReference type="EMBL" id="KAK9081178.1"/>
    </source>
</evidence>
<dbReference type="EMBL" id="JBBNAF010000056">
    <property type="protein sequence ID" value="KAK9081178.1"/>
    <property type="molecule type" value="Genomic_DNA"/>
</dbReference>
<accession>A0AAP0HAK6</accession>